<dbReference type="PROSITE" id="PS00028">
    <property type="entry name" value="ZINC_FINGER_C2H2_1"/>
    <property type="match status" value="1"/>
</dbReference>
<accession>M7YT32</accession>
<evidence type="ECO:0000256" key="2">
    <source>
        <dbReference type="ARBA" id="ARBA00022723"/>
    </source>
</evidence>
<dbReference type="OMA" id="MEMEPQG"/>
<evidence type="ECO:0000256" key="1">
    <source>
        <dbReference type="ARBA" id="ARBA00004123"/>
    </source>
</evidence>
<dbReference type="EMBL" id="KD189446">
    <property type="protein sequence ID" value="EMS53823.1"/>
    <property type="molecule type" value="Genomic_DNA"/>
</dbReference>
<keyword evidence="4" id="KW-0862">Zinc</keyword>
<evidence type="ECO:0000256" key="3">
    <source>
        <dbReference type="ARBA" id="ARBA00022771"/>
    </source>
</evidence>
<evidence type="ECO:0000256" key="5">
    <source>
        <dbReference type="ARBA" id="ARBA00023242"/>
    </source>
</evidence>
<dbReference type="GO" id="GO:0005634">
    <property type="term" value="C:nucleus"/>
    <property type="evidence" value="ECO:0007669"/>
    <property type="project" value="UniProtKB-SubCell"/>
</dbReference>
<reference evidence="6" key="1">
    <citation type="journal article" date="2013" name="Nature">
        <title>Draft genome of the wheat A-genome progenitor Triticum urartu.</title>
        <authorList>
            <person name="Ling H.Q."/>
            <person name="Zhao S."/>
            <person name="Liu D."/>
            <person name="Wang J."/>
            <person name="Sun H."/>
            <person name="Zhang C."/>
            <person name="Fan H."/>
            <person name="Li D."/>
            <person name="Dong L."/>
            <person name="Tao Y."/>
            <person name="Gao C."/>
            <person name="Wu H."/>
            <person name="Li Y."/>
            <person name="Cui Y."/>
            <person name="Guo X."/>
            <person name="Zheng S."/>
            <person name="Wang B."/>
            <person name="Yu K."/>
            <person name="Liang Q."/>
            <person name="Yang W."/>
            <person name="Lou X."/>
            <person name="Chen J."/>
            <person name="Feng M."/>
            <person name="Jian J."/>
            <person name="Zhang X."/>
            <person name="Luo G."/>
            <person name="Jiang Y."/>
            <person name="Liu J."/>
            <person name="Wang Z."/>
            <person name="Sha Y."/>
            <person name="Zhang B."/>
            <person name="Wu H."/>
            <person name="Tang D."/>
            <person name="Shen Q."/>
            <person name="Xue P."/>
            <person name="Zou S."/>
            <person name="Wang X."/>
            <person name="Liu X."/>
            <person name="Wang F."/>
            <person name="Yang Y."/>
            <person name="An X."/>
            <person name="Dong Z."/>
            <person name="Zhang K."/>
            <person name="Zhang X."/>
            <person name="Luo M.C."/>
            <person name="Dvorak J."/>
            <person name="Tong Y."/>
            <person name="Wang J."/>
            <person name="Yang H."/>
            <person name="Li Z."/>
            <person name="Wang D."/>
            <person name="Zhang A."/>
            <person name="Wang J."/>
        </authorList>
    </citation>
    <scope>NUCLEOTIDE SEQUENCE</scope>
</reference>
<dbReference type="PANTHER" id="PTHR47287:SF15">
    <property type="entry name" value="ZINC FINGER PROTEIN 3-LIKE"/>
    <property type="match status" value="1"/>
</dbReference>
<evidence type="ECO:0000313" key="6">
    <source>
        <dbReference type="EMBL" id="EMS53823.1"/>
    </source>
</evidence>
<dbReference type="GO" id="GO:0008270">
    <property type="term" value="F:zinc ion binding"/>
    <property type="evidence" value="ECO:0007669"/>
    <property type="project" value="UniProtKB-KW"/>
</dbReference>
<gene>
    <name evidence="6" type="ORF">TRIUR3_28597</name>
</gene>
<organism evidence="6">
    <name type="scientific">Triticum urartu</name>
    <name type="common">Red wild einkorn</name>
    <name type="synonym">Crithodium urartu</name>
    <dbReference type="NCBI Taxonomy" id="4572"/>
    <lineage>
        <taxon>Eukaryota</taxon>
        <taxon>Viridiplantae</taxon>
        <taxon>Streptophyta</taxon>
        <taxon>Embryophyta</taxon>
        <taxon>Tracheophyta</taxon>
        <taxon>Spermatophyta</taxon>
        <taxon>Magnoliopsida</taxon>
        <taxon>Liliopsida</taxon>
        <taxon>Poales</taxon>
        <taxon>Poaceae</taxon>
        <taxon>BOP clade</taxon>
        <taxon>Pooideae</taxon>
        <taxon>Triticodae</taxon>
        <taxon>Triticeae</taxon>
        <taxon>Triticinae</taxon>
        <taxon>Triticum</taxon>
    </lineage>
</organism>
<evidence type="ECO:0000256" key="4">
    <source>
        <dbReference type="ARBA" id="ARBA00022833"/>
    </source>
</evidence>
<dbReference type="GO" id="GO:0009788">
    <property type="term" value="P:negative regulation of abscisic acid-activated signaling pathway"/>
    <property type="evidence" value="ECO:0007669"/>
    <property type="project" value="InterPro"/>
</dbReference>
<dbReference type="Gene3D" id="3.30.160.60">
    <property type="entry name" value="Classic Zinc Finger"/>
    <property type="match status" value="1"/>
</dbReference>
<dbReference type="InterPro" id="IPR036236">
    <property type="entry name" value="Znf_C2H2_sf"/>
</dbReference>
<keyword evidence="2" id="KW-0479">Metal-binding</keyword>
<dbReference type="InterPro" id="IPR013087">
    <property type="entry name" value="Znf_C2H2_type"/>
</dbReference>
<keyword evidence="5" id="KW-0539">Nucleus</keyword>
<dbReference type="STRING" id="4572.M7YT32"/>
<proteinExistence type="predicted"/>
<dbReference type="eggNOG" id="ENOG502S25C">
    <property type="taxonomic scope" value="Eukaryota"/>
</dbReference>
<sequence>MEIPCRRLRLGAVVPLASRFPRTCRSRISGLEQAAKGTVQVLKGHKELREKRSFDKLKVIGSHYCGYIKDSMGKEEGNIDLNLSLQRASSPEWFGYFSCSYCTKKFYSSQALGGHQNAHKSERSVAKRTRELAYTRRQGYVGQLGEASRREKDPTSNATGSSSHRRASPPEAARRDLIKEDIDLSLKL</sequence>
<keyword evidence="3" id="KW-0863">Zinc-finger</keyword>
<dbReference type="InterPro" id="IPR044246">
    <property type="entry name" value="ZFP3-like"/>
</dbReference>
<name>M7YT32_TRIUA</name>
<comment type="subcellular location">
    <subcellularLocation>
        <location evidence="1">Nucleus</location>
    </subcellularLocation>
</comment>
<protein>
    <submittedName>
        <fullName evidence="6">Zinc finger protein 2</fullName>
    </submittedName>
</protein>
<dbReference type="PANTHER" id="PTHR47287">
    <property type="entry name" value="C2H2 AND C2HC ZINC FINGERS SUPERFAMILY PROTEIN"/>
    <property type="match status" value="1"/>
</dbReference>
<dbReference type="SUPFAM" id="SSF57667">
    <property type="entry name" value="beta-beta-alpha zinc fingers"/>
    <property type="match status" value="1"/>
</dbReference>
<dbReference type="PROSITE" id="PS50157">
    <property type="entry name" value="ZINC_FINGER_C2H2_2"/>
    <property type="match status" value="1"/>
</dbReference>
<dbReference type="AlphaFoldDB" id="M7YT32"/>